<keyword evidence="2" id="KW-1185">Reference proteome</keyword>
<organism evidence="1 2">
    <name type="scientific">Modicella reniformis</name>
    <dbReference type="NCBI Taxonomy" id="1440133"/>
    <lineage>
        <taxon>Eukaryota</taxon>
        <taxon>Fungi</taxon>
        <taxon>Fungi incertae sedis</taxon>
        <taxon>Mucoromycota</taxon>
        <taxon>Mortierellomycotina</taxon>
        <taxon>Mortierellomycetes</taxon>
        <taxon>Mortierellales</taxon>
        <taxon>Mortierellaceae</taxon>
        <taxon>Modicella</taxon>
    </lineage>
</organism>
<accession>A0A9P6IQA0</accession>
<dbReference type="AlphaFoldDB" id="A0A9P6IQA0"/>
<reference evidence="1" key="1">
    <citation type="journal article" date="2020" name="Fungal Divers.">
        <title>Resolving the Mortierellaceae phylogeny through synthesis of multi-gene phylogenetics and phylogenomics.</title>
        <authorList>
            <person name="Vandepol N."/>
            <person name="Liber J."/>
            <person name="Desiro A."/>
            <person name="Na H."/>
            <person name="Kennedy M."/>
            <person name="Barry K."/>
            <person name="Grigoriev I.V."/>
            <person name="Miller A.N."/>
            <person name="O'Donnell K."/>
            <person name="Stajich J.E."/>
            <person name="Bonito G."/>
        </authorList>
    </citation>
    <scope>NUCLEOTIDE SEQUENCE</scope>
    <source>
        <strain evidence="1">MES-2147</strain>
    </source>
</reference>
<evidence type="ECO:0000313" key="1">
    <source>
        <dbReference type="EMBL" id="KAF9943926.1"/>
    </source>
</evidence>
<dbReference type="Gene3D" id="3.40.50.1820">
    <property type="entry name" value="alpha/beta hydrolase"/>
    <property type="match status" value="1"/>
</dbReference>
<name>A0A9P6IQA0_9FUNG</name>
<comment type="caution">
    <text evidence="1">The sequence shown here is derived from an EMBL/GenBank/DDBJ whole genome shotgun (WGS) entry which is preliminary data.</text>
</comment>
<dbReference type="OrthoDB" id="329835at2759"/>
<protein>
    <submittedName>
        <fullName evidence="1">Uncharacterized protein</fullName>
    </submittedName>
</protein>
<sequence length="133" mass="15274">MDTIPFDYEPATTEQHYKEAQDDSNFIRWFANRTGEEGVLDLTRPYIEKGPQVIKWLGHLARNHSPLRYSGGMVLFRAMIQEDSTRQPISPAEWKPYIKGEIEVYDIKCIHVNMDQPAPLAEIGGVLAQKLDE</sequence>
<feature type="non-terminal residue" evidence="1">
    <location>
        <position position="133"/>
    </location>
</feature>
<evidence type="ECO:0000313" key="2">
    <source>
        <dbReference type="Proteomes" id="UP000749646"/>
    </source>
</evidence>
<dbReference type="InterPro" id="IPR029058">
    <property type="entry name" value="AB_hydrolase_fold"/>
</dbReference>
<dbReference type="Proteomes" id="UP000749646">
    <property type="component" value="Unassembled WGS sequence"/>
</dbReference>
<dbReference type="SUPFAM" id="SSF53474">
    <property type="entry name" value="alpha/beta-Hydrolases"/>
    <property type="match status" value="1"/>
</dbReference>
<dbReference type="EMBL" id="JAAAHW010008715">
    <property type="protein sequence ID" value="KAF9943926.1"/>
    <property type="molecule type" value="Genomic_DNA"/>
</dbReference>
<gene>
    <name evidence="1" type="ORF">BGZ65_013001</name>
</gene>
<proteinExistence type="predicted"/>